<evidence type="ECO:0000313" key="2">
    <source>
        <dbReference type="Proteomes" id="UP000638986"/>
    </source>
</evidence>
<comment type="caution">
    <text evidence="1">The sequence shown here is derived from an EMBL/GenBank/DDBJ whole genome shotgun (WGS) entry which is preliminary data.</text>
</comment>
<dbReference type="EMBL" id="JADTXM010000009">
    <property type="protein sequence ID" value="MBH3439937.1"/>
    <property type="molecule type" value="Genomic_DNA"/>
</dbReference>
<dbReference type="Proteomes" id="UP000638986">
    <property type="component" value="Unassembled WGS sequence"/>
</dbReference>
<gene>
    <name evidence="1" type="ORF">I5Q09_14715</name>
</gene>
<protein>
    <submittedName>
        <fullName evidence="1">Uncharacterized protein</fullName>
    </submittedName>
</protein>
<name>A0ABS0MT94_PSELU</name>
<organism evidence="1 2">
    <name type="scientific">Pseudomonas luteola</name>
    <dbReference type="NCBI Taxonomy" id="47886"/>
    <lineage>
        <taxon>Bacteria</taxon>
        <taxon>Pseudomonadati</taxon>
        <taxon>Pseudomonadota</taxon>
        <taxon>Gammaproteobacteria</taxon>
        <taxon>Pseudomonadales</taxon>
        <taxon>Pseudomonadaceae</taxon>
        <taxon>Pseudomonas</taxon>
    </lineage>
</organism>
<sequence>MNVTALALNVLEATCSKAVGRAPFAGNKKPAEAGFADHTRHPWQAAILAWSFVLDLPERFLRCSPMCVDYAGEGAGNNADYRHAM</sequence>
<accession>A0ABS0MT94</accession>
<evidence type="ECO:0000313" key="1">
    <source>
        <dbReference type="EMBL" id="MBH3439937.1"/>
    </source>
</evidence>
<dbReference type="RefSeq" id="WP_197872613.1">
    <property type="nucleotide sequence ID" value="NZ_JADTXM010000009.1"/>
</dbReference>
<proteinExistence type="predicted"/>
<reference evidence="1 2" key="1">
    <citation type="submission" date="2020-11" db="EMBL/GenBank/DDBJ databases">
        <title>Enhanced detection system for hospital associated transmission using whole genome sequencing surveillance.</title>
        <authorList>
            <person name="Harrison L.H."/>
            <person name="Van Tyne D."/>
            <person name="Marsh J.W."/>
            <person name="Griffith M.P."/>
            <person name="Snyder D.J."/>
            <person name="Cooper V.S."/>
            <person name="Mustapha M."/>
        </authorList>
    </citation>
    <scope>NUCLEOTIDE SEQUENCE [LARGE SCALE GENOMIC DNA]</scope>
    <source>
        <strain evidence="1 2">PSB00013</strain>
    </source>
</reference>